<name>A0A9Q3KNB7_9BASI</name>
<gene>
    <name evidence="2" type="ORF">O181_123767</name>
</gene>
<dbReference type="AlphaFoldDB" id="A0A9Q3KNB7"/>
<feature type="region of interest" description="Disordered" evidence="1">
    <location>
        <begin position="1"/>
        <end position="22"/>
    </location>
</feature>
<proteinExistence type="predicted"/>
<accession>A0A9Q3KNB7</accession>
<protein>
    <submittedName>
        <fullName evidence="2">Uncharacterized protein</fullName>
    </submittedName>
</protein>
<evidence type="ECO:0000313" key="2">
    <source>
        <dbReference type="EMBL" id="MBW0584052.1"/>
    </source>
</evidence>
<dbReference type="Proteomes" id="UP000765509">
    <property type="component" value="Unassembled WGS sequence"/>
</dbReference>
<sequence>MPPCSSCHTTNNSKSRMEGSEDMPNMILSLTQQMQKIQSNHATEIASLQSSFTSSQLPLPCSHSSSSSYEKFVYDLQKFAI</sequence>
<reference evidence="2" key="1">
    <citation type="submission" date="2021-03" db="EMBL/GenBank/DDBJ databases">
        <title>Draft genome sequence of rust myrtle Austropuccinia psidii MF-1, a brazilian biotype.</title>
        <authorList>
            <person name="Quecine M.C."/>
            <person name="Pachon D.M.R."/>
            <person name="Bonatelli M.L."/>
            <person name="Correr F.H."/>
            <person name="Franceschini L.M."/>
            <person name="Leite T.F."/>
            <person name="Margarido G.R.A."/>
            <person name="Almeida C.A."/>
            <person name="Ferrarezi J.A."/>
            <person name="Labate C.A."/>
        </authorList>
    </citation>
    <scope>NUCLEOTIDE SEQUENCE</scope>
    <source>
        <strain evidence="2">MF-1</strain>
    </source>
</reference>
<keyword evidence="3" id="KW-1185">Reference proteome</keyword>
<organism evidence="2 3">
    <name type="scientific">Austropuccinia psidii MF-1</name>
    <dbReference type="NCBI Taxonomy" id="1389203"/>
    <lineage>
        <taxon>Eukaryota</taxon>
        <taxon>Fungi</taxon>
        <taxon>Dikarya</taxon>
        <taxon>Basidiomycota</taxon>
        <taxon>Pucciniomycotina</taxon>
        <taxon>Pucciniomycetes</taxon>
        <taxon>Pucciniales</taxon>
        <taxon>Sphaerophragmiaceae</taxon>
        <taxon>Austropuccinia</taxon>
    </lineage>
</organism>
<comment type="caution">
    <text evidence="2">The sequence shown here is derived from an EMBL/GenBank/DDBJ whole genome shotgun (WGS) entry which is preliminary data.</text>
</comment>
<dbReference type="EMBL" id="AVOT02116806">
    <property type="protein sequence ID" value="MBW0584052.1"/>
    <property type="molecule type" value="Genomic_DNA"/>
</dbReference>
<feature type="compositionally biased region" description="Polar residues" evidence="1">
    <location>
        <begin position="1"/>
        <end position="14"/>
    </location>
</feature>
<evidence type="ECO:0000256" key="1">
    <source>
        <dbReference type="SAM" id="MobiDB-lite"/>
    </source>
</evidence>
<evidence type="ECO:0000313" key="3">
    <source>
        <dbReference type="Proteomes" id="UP000765509"/>
    </source>
</evidence>